<sequence>MPVMPGQDPLAPLQAADWQLGQALAALAGRPVRSVAAPGQLMPAQPACERVAP</sequence>
<dbReference type="EMBL" id="CP003774">
    <property type="protein sequence ID" value="AFQ49207.1"/>
    <property type="molecule type" value="Genomic_DNA"/>
</dbReference>
<proteinExistence type="predicted"/>
<evidence type="ECO:0000313" key="2">
    <source>
        <dbReference type="Proteomes" id="UP000032866"/>
    </source>
</evidence>
<gene>
    <name evidence="1" type="ORF">GEM_2809</name>
</gene>
<organism evidence="1 2">
    <name type="scientific">Burkholderia cepacia GG4</name>
    <dbReference type="NCBI Taxonomy" id="1009846"/>
    <lineage>
        <taxon>Bacteria</taxon>
        <taxon>Pseudomonadati</taxon>
        <taxon>Pseudomonadota</taxon>
        <taxon>Betaproteobacteria</taxon>
        <taxon>Burkholderiales</taxon>
        <taxon>Burkholderiaceae</taxon>
        <taxon>Burkholderia</taxon>
        <taxon>Burkholderia cepacia complex</taxon>
    </lineage>
</organism>
<dbReference type="AlphaFoldDB" id="A0A9W3K5U1"/>
<protein>
    <submittedName>
        <fullName evidence="1">Uncharacterized protein</fullName>
    </submittedName>
</protein>
<dbReference type="KEGG" id="bct:GEM_2809"/>
<reference evidence="1 2" key="1">
    <citation type="journal article" date="2012" name="J. Bacteriol.">
        <title>Complete Genome Sequence of Burkholderia sp. Strain GG4, a Betaproteobacterium That Reduces 3-Oxo-N-Acylhomoserine Lactones and Produces Different N-Acylhomoserine Lactones.</title>
        <authorList>
            <person name="Hong K.W."/>
            <person name="Koh C.L."/>
            <person name="Sam C.K."/>
            <person name="Yin W.F."/>
            <person name="Chan K.G."/>
        </authorList>
    </citation>
    <scope>NUCLEOTIDE SEQUENCE [LARGE SCALE GENOMIC DNA]</scope>
    <source>
        <strain evidence="1 2">GG4</strain>
    </source>
</reference>
<accession>A0A9W3K5U1</accession>
<evidence type="ECO:0000313" key="1">
    <source>
        <dbReference type="EMBL" id="AFQ49207.1"/>
    </source>
</evidence>
<dbReference type="Proteomes" id="UP000032866">
    <property type="component" value="Chromosome 1"/>
</dbReference>
<name>A0A9W3K5U1_BURCE</name>